<keyword evidence="3" id="KW-1003">Cell membrane</keyword>
<evidence type="ECO:0000256" key="9">
    <source>
        <dbReference type="SAM" id="SignalP"/>
    </source>
</evidence>
<dbReference type="Proteomes" id="UP000033067">
    <property type="component" value="Chromosome"/>
</dbReference>
<dbReference type="InterPro" id="IPR045275">
    <property type="entry name" value="MscS_archaea/bacteria_type"/>
</dbReference>
<evidence type="ECO:0000313" key="12">
    <source>
        <dbReference type="EMBL" id="AKC85883.1"/>
    </source>
</evidence>
<evidence type="ECO:0000256" key="7">
    <source>
        <dbReference type="RuleBase" id="RU369025"/>
    </source>
</evidence>
<dbReference type="Pfam" id="PF00924">
    <property type="entry name" value="MS_channel_2nd"/>
    <property type="match status" value="1"/>
</dbReference>
<evidence type="ECO:0000256" key="8">
    <source>
        <dbReference type="SAM" id="MobiDB-lite"/>
    </source>
</evidence>
<dbReference type="Gene3D" id="2.30.30.60">
    <property type="match status" value="1"/>
</dbReference>
<dbReference type="SUPFAM" id="SSF50182">
    <property type="entry name" value="Sm-like ribonucleoproteins"/>
    <property type="match status" value="1"/>
</dbReference>
<reference evidence="12 13" key="1">
    <citation type="journal article" date="2015" name="Genome Announc.">
        <title>Complete Genome Sequence of Pseudoxanthomonas suwonensis Strain J1, a Cellulose-Degrading Bacterium Isolated from Leaf- and Wood-Enriched Soil.</title>
        <authorList>
            <person name="Hou L."/>
            <person name="Jiang J."/>
            <person name="Xu Z."/>
            <person name="Zhou Y."/>
            <person name="Leung F.C."/>
        </authorList>
    </citation>
    <scope>NUCLEOTIDE SEQUENCE [LARGE SCALE GENOMIC DNA]</scope>
    <source>
        <strain evidence="12 13">J1</strain>
    </source>
</reference>
<protein>
    <recommendedName>
        <fullName evidence="7">Small-conductance mechanosensitive channel</fullName>
    </recommendedName>
</protein>
<evidence type="ECO:0000313" key="13">
    <source>
        <dbReference type="Proteomes" id="UP000033067"/>
    </source>
</evidence>
<dbReference type="InterPro" id="IPR023408">
    <property type="entry name" value="MscS_beta-dom_sf"/>
</dbReference>
<feature type="transmembrane region" description="Helical" evidence="7">
    <location>
        <begin position="308"/>
        <end position="325"/>
    </location>
</feature>
<dbReference type="EMBL" id="CP011144">
    <property type="protein sequence ID" value="AKC85883.1"/>
    <property type="molecule type" value="Genomic_DNA"/>
</dbReference>
<feature type="transmembrane region" description="Helical" evidence="7">
    <location>
        <begin position="249"/>
        <end position="273"/>
    </location>
</feature>
<dbReference type="GO" id="GO:0005886">
    <property type="term" value="C:plasma membrane"/>
    <property type="evidence" value="ECO:0007669"/>
    <property type="project" value="UniProtKB-SubCell"/>
</dbReference>
<organism evidence="12 13">
    <name type="scientific">Pseudoxanthomonas suwonensis</name>
    <dbReference type="NCBI Taxonomy" id="314722"/>
    <lineage>
        <taxon>Bacteria</taxon>
        <taxon>Pseudomonadati</taxon>
        <taxon>Pseudomonadota</taxon>
        <taxon>Gammaproteobacteria</taxon>
        <taxon>Lysobacterales</taxon>
        <taxon>Lysobacteraceae</taxon>
        <taxon>Pseudoxanthomonas</taxon>
    </lineage>
</organism>
<proteinExistence type="inferred from homology"/>
<keyword evidence="7" id="KW-0997">Cell inner membrane</keyword>
<keyword evidence="7" id="KW-0813">Transport</keyword>
<comment type="subunit">
    <text evidence="7">Homoheptamer.</text>
</comment>
<comment type="function">
    <text evidence="7">Mechanosensitive channel that participates in the regulation of osmotic pressure changes within the cell, opening in response to stretch forces in the membrane lipid bilayer, without the need for other proteins. Contributes to normal resistance to hypoosmotic shock. Forms an ion channel of 1.0 nanosiemens conductance with a slight preference for anions.</text>
</comment>
<evidence type="ECO:0000256" key="5">
    <source>
        <dbReference type="ARBA" id="ARBA00022989"/>
    </source>
</evidence>
<dbReference type="AlphaFoldDB" id="A0A0E3Z1W7"/>
<dbReference type="Gene3D" id="3.30.70.100">
    <property type="match status" value="1"/>
</dbReference>
<comment type="caution">
    <text evidence="7">Lacks conserved residue(s) required for the propagation of feature annotation.</text>
</comment>
<dbReference type="GO" id="GO:0008381">
    <property type="term" value="F:mechanosensitive monoatomic ion channel activity"/>
    <property type="evidence" value="ECO:0007669"/>
    <property type="project" value="InterPro"/>
</dbReference>
<gene>
    <name evidence="12" type="ORF">WQ53_03010</name>
</gene>
<dbReference type="InterPro" id="IPR006685">
    <property type="entry name" value="MscS_channel_2nd"/>
</dbReference>
<keyword evidence="7" id="KW-0406">Ion transport</keyword>
<keyword evidence="6 7" id="KW-0472">Membrane</keyword>
<keyword evidence="13" id="KW-1185">Reference proteome</keyword>
<comment type="subcellular location">
    <subcellularLocation>
        <location evidence="7">Cell inner membrane</location>
        <topology evidence="7">Multi-pass membrane protein</topology>
    </subcellularLocation>
    <subcellularLocation>
        <location evidence="1">Cell membrane</location>
        <topology evidence="1">Multi-pass membrane protein</topology>
    </subcellularLocation>
</comment>
<keyword evidence="4 7" id="KW-0812">Transmembrane</keyword>
<dbReference type="PANTHER" id="PTHR30221:SF18">
    <property type="entry name" value="SLL0590 PROTEIN"/>
    <property type="match status" value="1"/>
</dbReference>
<keyword evidence="9" id="KW-0732">Signal</keyword>
<name>A0A0E3Z1W7_9GAMM</name>
<feature type="signal peptide" evidence="9">
    <location>
        <begin position="1"/>
        <end position="18"/>
    </location>
</feature>
<feature type="transmembrane region" description="Helical" evidence="7">
    <location>
        <begin position="206"/>
        <end position="229"/>
    </location>
</feature>
<feature type="domain" description="Mechanosensitive ion channel MscS" evidence="10">
    <location>
        <begin position="351"/>
        <end position="417"/>
    </location>
</feature>
<keyword evidence="7" id="KW-0407">Ion channel</keyword>
<accession>A0A0E3Z1W7</accession>
<dbReference type="InterPro" id="IPR011066">
    <property type="entry name" value="MscS_channel_C_sf"/>
</dbReference>
<feature type="domain" description="Mechanosensitive ion channel MscS C-terminal" evidence="11">
    <location>
        <begin position="429"/>
        <end position="509"/>
    </location>
</feature>
<evidence type="ECO:0000256" key="3">
    <source>
        <dbReference type="ARBA" id="ARBA00022475"/>
    </source>
</evidence>
<dbReference type="InterPro" id="IPR010920">
    <property type="entry name" value="LSM_dom_sf"/>
</dbReference>
<evidence type="ECO:0000256" key="2">
    <source>
        <dbReference type="ARBA" id="ARBA00008017"/>
    </source>
</evidence>
<sequence>MMRGLAAALLLATLPAFAQPAPAPPAQVQPEAGTAPAQKHDGVVRFYNREILTLRSEFLGRPPELRAAAAEANIQRIVDRPGMPEVGFRKSDQGTLLLLGSELVTLITPGDLDALHEQTMEQAQAEAARRLEEAVRTARHDRLPGNLTRGILWSLASTAMAVLAIMGLVWLGGRSRERLKRWMARHAQPNEPLQHVMLGLRVFGDWVFRLLVAILVLLVLEEWLRFVLGRFGFTRPWSEAMTAWIVGRLAAWSTAIASAIPGLVTAVVIFLLARLVARTVTLTFKGIQSGRFQLFGIDRELAEPTRKLVIVVVWLFALAMAYPYLPGSDTDAFKGLSVLVGLMVSLGASGIVGQAAGGFTIVYSRTMKAGDYVRSGDIEGVVQQIGLFTTRLRTLTGVEVSIPNNVVLGGQLHNYSRHPEGPGMWLETGVTIGYDAPWRQVQRMLLEAAARTDGILTEPKPFVLQTALSDFYVEYLLRARIPDPLRRPLLLTQLHANIQDVFNSEGVQIMSPHYVADPDQPKLVPPQHWERLPGPGETSTGGNAGDAT</sequence>
<dbReference type="KEGG" id="psuw:WQ53_03010"/>
<feature type="region of interest" description="Disordered" evidence="8">
    <location>
        <begin position="516"/>
        <end position="548"/>
    </location>
</feature>
<dbReference type="SUPFAM" id="SSF82689">
    <property type="entry name" value="Mechanosensitive channel protein MscS (YggB), C-terminal domain"/>
    <property type="match status" value="1"/>
</dbReference>
<feature type="transmembrane region" description="Helical" evidence="7">
    <location>
        <begin position="337"/>
        <end position="364"/>
    </location>
</feature>
<evidence type="ECO:0000259" key="10">
    <source>
        <dbReference type="Pfam" id="PF00924"/>
    </source>
</evidence>
<evidence type="ECO:0000256" key="4">
    <source>
        <dbReference type="ARBA" id="ARBA00022692"/>
    </source>
</evidence>
<feature type="transmembrane region" description="Helical" evidence="7">
    <location>
        <begin position="151"/>
        <end position="173"/>
    </location>
</feature>
<dbReference type="PATRIC" id="fig|314722.6.peg.631"/>
<dbReference type="Pfam" id="PF21082">
    <property type="entry name" value="MS_channel_3rd"/>
    <property type="match status" value="1"/>
</dbReference>
<dbReference type="InterPro" id="IPR049278">
    <property type="entry name" value="MS_channel_C"/>
</dbReference>
<evidence type="ECO:0000259" key="11">
    <source>
        <dbReference type="Pfam" id="PF21082"/>
    </source>
</evidence>
<evidence type="ECO:0000256" key="1">
    <source>
        <dbReference type="ARBA" id="ARBA00004651"/>
    </source>
</evidence>
<comment type="similarity">
    <text evidence="2 7">Belongs to the MscS (TC 1.A.23) family.</text>
</comment>
<dbReference type="Gene3D" id="1.10.287.1260">
    <property type="match status" value="1"/>
</dbReference>
<keyword evidence="5 7" id="KW-1133">Transmembrane helix</keyword>
<feature type="chain" id="PRO_5002416201" description="Small-conductance mechanosensitive channel" evidence="9">
    <location>
        <begin position="19"/>
        <end position="548"/>
    </location>
</feature>
<dbReference type="PANTHER" id="PTHR30221">
    <property type="entry name" value="SMALL-CONDUCTANCE MECHANOSENSITIVE CHANNEL"/>
    <property type="match status" value="1"/>
</dbReference>
<evidence type="ECO:0000256" key="6">
    <source>
        <dbReference type="ARBA" id="ARBA00023136"/>
    </source>
</evidence>